<evidence type="ECO:0000256" key="5">
    <source>
        <dbReference type="ARBA" id="ARBA00022989"/>
    </source>
</evidence>
<evidence type="ECO:0000313" key="9">
    <source>
        <dbReference type="EMBL" id="SBT16376.1"/>
    </source>
</evidence>
<feature type="transmembrane region" description="Helical" evidence="7">
    <location>
        <begin position="142"/>
        <end position="162"/>
    </location>
</feature>
<dbReference type="CDD" id="cd06261">
    <property type="entry name" value="TM_PBP2"/>
    <property type="match status" value="1"/>
</dbReference>
<organism evidence="9 12">
    <name type="scientific">Marinomonas gallaica</name>
    <dbReference type="NCBI Taxonomy" id="1806667"/>
    <lineage>
        <taxon>Bacteria</taxon>
        <taxon>Pseudomonadati</taxon>
        <taxon>Pseudomonadota</taxon>
        <taxon>Gammaproteobacteria</taxon>
        <taxon>Oceanospirillales</taxon>
        <taxon>Oceanospirillaceae</taxon>
        <taxon>Marinomonas</taxon>
    </lineage>
</organism>
<comment type="similarity">
    <text evidence="7">Belongs to the binding-protein-dependent transport system permease family.</text>
</comment>
<dbReference type="RefSeq" id="WP_067031185.1">
    <property type="nucleotide sequence ID" value="NZ_FLRA01000002.1"/>
</dbReference>
<dbReference type="GO" id="GO:0055085">
    <property type="term" value="P:transmembrane transport"/>
    <property type="evidence" value="ECO:0007669"/>
    <property type="project" value="InterPro"/>
</dbReference>
<keyword evidence="2 7" id="KW-0813">Transport</keyword>
<evidence type="ECO:0000256" key="4">
    <source>
        <dbReference type="ARBA" id="ARBA00022692"/>
    </source>
</evidence>
<evidence type="ECO:0000256" key="6">
    <source>
        <dbReference type="ARBA" id="ARBA00023136"/>
    </source>
</evidence>
<accession>A0A1C3JMH2</accession>
<dbReference type="AlphaFoldDB" id="A0A1C3JMH2"/>
<dbReference type="InterPro" id="IPR035906">
    <property type="entry name" value="MetI-like_sf"/>
</dbReference>
<dbReference type="PANTHER" id="PTHR43386">
    <property type="entry name" value="OLIGOPEPTIDE TRANSPORT SYSTEM PERMEASE PROTEIN APPC"/>
    <property type="match status" value="1"/>
</dbReference>
<feature type="transmembrane region" description="Helical" evidence="7">
    <location>
        <begin position="277"/>
        <end position="299"/>
    </location>
</feature>
<dbReference type="InterPro" id="IPR025966">
    <property type="entry name" value="OppC_N"/>
</dbReference>
<dbReference type="SUPFAM" id="SSF161098">
    <property type="entry name" value="MetI-like"/>
    <property type="match status" value="1"/>
</dbReference>
<dbReference type="Gene3D" id="1.10.3720.10">
    <property type="entry name" value="MetI-like"/>
    <property type="match status" value="1"/>
</dbReference>
<gene>
    <name evidence="9" type="primary">gsiD</name>
    <name evidence="9" type="ORF">MGA5115_00457</name>
    <name evidence="10" type="ORF">MGA5116_02018</name>
</gene>
<dbReference type="PANTHER" id="PTHR43386:SF26">
    <property type="entry name" value="ABC TRANSPORTER PERMEASE PROTEIN"/>
    <property type="match status" value="1"/>
</dbReference>
<feature type="transmembrane region" description="Helical" evidence="7">
    <location>
        <begin position="231"/>
        <end position="257"/>
    </location>
</feature>
<evidence type="ECO:0000313" key="10">
    <source>
        <dbReference type="EMBL" id="SBT21424.1"/>
    </source>
</evidence>
<feature type="domain" description="ABC transmembrane type-1" evidence="8">
    <location>
        <begin position="100"/>
        <end position="300"/>
    </location>
</feature>
<evidence type="ECO:0000256" key="1">
    <source>
        <dbReference type="ARBA" id="ARBA00004651"/>
    </source>
</evidence>
<evidence type="ECO:0000313" key="11">
    <source>
        <dbReference type="Proteomes" id="UP000092840"/>
    </source>
</evidence>
<evidence type="ECO:0000256" key="7">
    <source>
        <dbReference type="RuleBase" id="RU363032"/>
    </source>
</evidence>
<evidence type="ECO:0000256" key="2">
    <source>
        <dbReference type="ARBA" id="ARBA00022448"/>
    </source>
</evidence>
<feature type="transmembrane region" description="Helical" evidence="7">
    <location>
        <begin position="31"/>
        <end position="53"/>
    </location>
</feature>
<dbReference type="Proteomes" id="UP000092871">
    <property type="component" value="Unassembled WGS sequence"/>
</dbReference>
<keyword evidence="11" id="KW-1185">Reference proteome</keyword>
<reference evidence="10 11" key="1">
    <citation type="submission" date="2016-06" db="EMBL/GenBank/DDBJ databases">
        <authorList>
            <person name="Rodrigo-Torres L."/>
            <person name="Arahal D.R."/>
        </authorList>
    </citation>
    <scope>NUCLEOTIDE SEQUENCE [LARGE SCALE GENOMIC DNA]</scope>
    <source>
        <strain evidence="10 11">CECT 5116</strain>
    </source>
</reference>
<keyword evidence="5 7" id="KW-1133">Transmembrane helix</keyword>
<protein>
    <submittedName>
        <fullName evidence="9">Glutathione transport system permease protein GsiD</fullName>
    </submittedName>
</protein>
<keyword evidence="6 7" id="KW-0472">Membrane</keyword>
<feature type="transmembrane region" description="Helical" evidence="7">
    <location>
        <begin position="168"/>
        <end position="188"/>
    </location>
</feature>
<sequence length="314" mass="34405">MNVLHRPPVEGDSERVTRLRHVLVAMRGDKLALFALLIFAFYCLVALLAPLLAPYDVNSTEFMNLENAELAPAWQTGDTRFLLGTDTQGRDLLSVILHGTRLSLTIGVCAVLIQVFLGVGIGLLSGYIGGRLDAFLMRVADIQLSFSTMMVAIVVLAVFQTLFGHAAYQQLAMLMLIIVLGVAEWPIFARTVRACVFAEKEKEYIDAARILGVSKARIMLRHLLPNTVSPILVILTIQIANAIVAEAALSFLGLGMPPNQPSLGALISSGFNYLFSGAWWISVFPSVTLILMIFVMNLLGDWLRDHLNPQVTRG</sequence>
<evidence type="ECO:0000259" key="8">
    <source>
        <dbReference type="PROSITE" id="PS50928"/>
    </source>
</evidence>
<dbReference type="OrthoDB" id="9805884at2"/>
<feature type="transmembrane region" description="Helical" evidence="7">
    <location>
        <begin position="102"/>
        <end position="130"/>
    </location>
</feature>
<evidence type="ECO:0000256" key="3">
    <source>
        <dbReference type="ARBA" id="ARBA00022475"/>
    </source>
</evidence>
<name>A0A1C3JMH2_9GAMM</name>
<dbReference type="InterPro" id="IPR050366">
    <property type="entry name" value="BP-dependent_transpt_permease"/>
</dbReference>
<proteinExistence type="inferred from homology"/>
<comment type="subcellular location">
    <subcellularLocation>
        <location evidence="1 7">Cell membrane</location>
        <topology evidence="1 7">Multi-pass membrane protein</topology>
    </subcellularLocation>
</comment>
<keyword evidence="3" id="KW-1003">Cell membrane</keyword>
<dbReference type="Pfam" id="PF00528">
    <property type="entry name" value="BPD_transp_1"/>
    <property type="match status" value="1"/>
</dbReference>
<dbReference type="GO" id="GO:0005886">
    <property type="term" value="C:plasma membrane"/>
    <property type="evidence" value="ECO:0007669"/>
    <property type="project" value="UniProtKB-SubCell"/>
</dbReference>
<keyword evidence="4 7" id="KW-0812">Transmembrane</keyword>
<dbReference type="Proteomes" id="UP000092840">
    <property type="component" value="Unassembled WGS sequence"/>
</dbReference>
<dbReference type="EMBL" id="FLRB01000012">
    <property type="protein sequence ID" value="SBT21424.1"/>
    <property type="molecule type" value="Genomic_DNA"/>
</dbReference>
<dbReference type="InterPro" id="IPR000515">
    <property type="entry name" value="MetI-like"/>
</dbReference>
<dbReference type="EMBL" id="FLRA01000002">
    <property type="protein sequence ID" value="SBT16376.1"/>
    <property type="molecule type" value="Genomic_DNA"/>
</dbReference>
<reference evidence="9 12" key="2">
    <citation type="submission" date="2016-06" db="EMBL/GenBank/DDBJ databases">
        <authorList>
            <person name="Kjaerup R.B."/>
            <person name="Dalgaard T.S."/>
            <person name="Juul-Madsen H.R."/>
        </authorList>
    </citation>
    <scope>NUCLEOTIDE SEQUENCE [LARGE SCALE GENOMIC DNA]</scope>
    <source>
        <strain evidence="9 12">CECT 5115</strain>
    </source>
</reference>
<dbReference type="Pfam" id="PF12911">
    <property type="entry name" value="OppC_N"/>
    <property type="match status" value="1"/>
</dbReference>
<evidence type="ECO:0000313" key="12">
    <source>
        <dbReference type="Proteomes" id="UP000092871"/>
    </source>
</evidence>
<dbReference type="PROSITE" id="PS50928">
    <property type="entry name" value="ABC_TM1"/>
    <property type="match status" value="1"/>
</dbReference>